<dbReference type="EMBL" id="JAVRRJ010000003">
    <property type="protein sequence ID" value="KAK5086708.1"/>
    <property type="molecule type" value="Genomic_DNA"/>
</dbReference>
<protein>
    <recommendedName>
        <fullName evidence="6">NAD(P)-binding protein</fullName>
    </recommendedName>
</protein>
<evidence type="ECO:0000256" key="3">
    <source>
        <dbReference type="ARBA" id="ARBA00023002"/>
    </source>
</evidence>
<organism evidence="4 5">
    <name type="scientific">Lithohypha guttulata</name>
    <dbReference type="NCBI Taxonomy" id="1690604"/>
    <lineage>
        <taxon>Eukaryota</taxon>
        <taxon>Fungi</taxon>
        <taxon>Dikarya</taxon>
        <taxon>Ascomycota</taxon>
        <taxon>Pezizomycotina</taxon>
        <taxon>Eurotiomycetes</taxon>
        <taxon>Chaetothyriomycetidae</taxon>
        <taxon>Chaetothyriales</taxon>
        <taxon>Trichomeriaceae</taxon>
        <taxon>Lithohypha</taxon>
    </lineage>
</organism>
<dbReference type="SUPFAM" id="SSF51735">
    <property type="entry name" value="NAD(P)-binding Rossmann-fold domains"/>
    <property type="match status" value="1"/>
</dbReference>
<sequence>MTKYGPVPNFPIKDKIVCITGGGSGIGFALAKLCHDNGARVLIGDLKLTSEAEEYISAQSNNDKATGITWMKCDVREWKDLHNLISKSLEVFGDVPDVYCPVAGVYEPPWSNFWDDREENGYQSIRINLGHPVKLTRLATRALAGAKKQGVVCLVASTAGIRGNYFATIYATTKHAIMGFAKSMGQADPEEGVKVVCVMPGTVQSPLWENREDDIAKETKYSERKLMPPSTIAEVMLRMIQEQKYSGGTCLLKTIGEERVVEQGWDAKEGEYDPSPRPEADMSRIKAILEGERGKKWEP</sequence>
<dbReference type="InterPro" id="IPR002347">
    <property type="entry name" value="SDR_fam"/>
</dbReference>
<accession>A0AAN7T2K0</accession>
<comment type="caution">
    <text evidence="4">The sequence shown here is derived from an EMBL/GenBank/DDBJ whole genome shotgun (WGS) entry which is preliminary data.</text>
</comment>
<dbReference type="Proteomes" id="UP001309876">
    <property type="component" value="Unassembled WGS sequence"/>
</dbReference>
<name>A0AAN7T2K0_9EURO</name>
<dbReference type="GO" id="GO:0005737">
    <property type="term" value="C:cytoplasm"/>
    <property type="evidence" value="ECO:0007669"/>
    <property type="project" value="TreeGrafter"/>
</dbReference>
<dbReference type="PANTHER" id="PTHR44229">
    <property type="entry name" value="15-HYDROXYPROSTAGLANDIN DEHYDROGENASE [NAD(+)]"/>
    <property type="match status" value="1"/>
</dbReference>
<dbReference type="Pfam" id="PF00106">
    <property type="entry name" value="adh_short"/>
    <property type="match status" value="1"/>
</dbReference>
<evidence type="ECO:0000256" key="1">
    <source>
        <dbReference type="ARBA" id="ARBA00006484"/>
    </source>
</evidence>
<dbReference type="InterPro" id="IPR036291">
    <property type="entry name" value="NAD(P)-bd_dom_sf"/>
</dbReference>
<dbReference type="AlphaFoldDB" id="A0AAN7T2K0"/>
<reference evidence="4 5" key="1">
    <citation type="submission" date="2023-08" db="EMBL/GenBank/DDBJ databases">
        <title>Black Yeasts Isolated from many extreme environments.</title>
        <authorList>
            <person name="Coleine C."/>
            <person name="Stajich J.E."/>
            <person name="Selbmann L."/>
        </authorList>
    </citation>
    <scope>NUCLEOTIDE SEQUENCE [LARGE SCALE GENOMIC DNA]</scope>
    <source>
        <strain evidence="4 5">CCFEE 5910</strain>
    </source>
</reference>
<dbReference type="PANTHER" id="PTHR44229:SF4">
    <property type="entry name" value="15-HYDROXYPROSTAGLANDIN DEHYDROGENASE [NAD(+)]"/>
    <property type="match status" value="1"/>
</dbReference>
<gene>
    <name evidence="4" type="ORF">LTR05_003876</name>
</gene>
<evidence type="ECO:0000313" key="5">
    <source>
        <dbReference type="Proteomes" id="UP001309876"/>
    </source>
</evidence>
<evidence type="ECO:0008006" key="6">
    <source>
        <dbReference type="Google" id="ProtNLM"/>
    </source>
</evidence>
<dbReference type="PROSITE" id="PS00061">
    <property type="entry name" value="ADH_SHORT"/>
    <property type="match status" value="1"/>
</dbReference>
<keyword evidence="3" id="KW-0560">Oxidoreductase</keyword>
<keyword evidence="2" id="KW-0521">NADP</keyword>
<dbReference type="GO" id="GO:0016616">
    <property type="term" value="F:oxidoreductase activity, acting on the CH-OH group of donors, NAD or NADP as acceptor"/>
    <property type="evidence" value="ECO:0007669"/>
    <property type="project" value="TreeGrafter"/>
</dbReference>
<dbReference type="PRINTS" id="PR00081">
    <property type="entry name" value="GDHRDH"/>
</dbReference>
<keyword evidence="5" id="KW-1185">Reference proteome</keyword>
<dbReference type="InterPro" id="IPR020904">
    <property type="entry name" value="Sc_DH/Rdtase_CS"/>
</dbReference>
<proteinExistence type="inferred from homology"/>
<evidence type="ECO:0000256" key="2">
    <source>
        <dbReference type="ARBA" id="ARBA00022857"/>
    </source>
</evidence>
<evidence type="ECO:0000313" key="4">
    <source>
        <dbReference type="EMBL" id="KAK5086708.1"/>
    </source>
</evidence>
<dbReference type="Gene3D" id="3.40.50.720">
    <property type="entry name" value="NAD(P)-binding Rossmann-like Domain"/>
    <property type="match status" value="1"/>
</dbReference>
<comment type="similarity">
    <text evidence="1">Belongs to the short-chain dehydrogenases/reductases (SDR) family.</text>
</comment>